<protein>
    <submittedName>
        <fullName evidence="1">Uncharacterized protein</fullName>
    </submittedName>
</protein>
<evidence type="ECO:0000313" key="2">
    <source>
        <dbReference type="Proteomes" id="UP000828390"/>
    </source>
</evidence>
<comment type="caution">
    <text evidence="1">The sequence shown here is derived from an EMBL/GenBank/DDBJ whole genome shotgun (WGS) entry which is preliminary data.</text>
</comment>
<dbReference type="EMBL" id="JAIWYP010000006">
    <property type="protein sequence ID" value="KAH3812760.1"/>
    <property type="molecule type" value="Genomic_DNA"/>
</dbReference>
<reference evidence="1" key="2">
    <citation type="submission" date="2020-11" db="EMBL/GenBank/DDBJ databases">
        <authorList>
            <person name="McCartney M.A."/>
            <person name="Auch B."/>
            <person name="Kono T."/>
            <person name="Mallez S."/>
            <person name="Becker A."/>
            <person name="Gohl D.M."/>
            <person name="Silverstein K.A.T."/>
            <person name="Koren S."/>
            <person name="Bechman K.B."/>
            <person name="Herman A."/>
            <person name="Abrahante J.E."/>
            <person name="Garbe J."/>
        </authorList>
    </citation>
    <scope>NUCLEOTIDE SEQUENCE</scope>
    <source>
        <strain evidence="1">Duluth1</strain>
        <tissue evidence="1">Whole animal</tissue>
    </source>
</reference>
<name>A0A9D4GCY9_DREPO</name>
<gene>
    <name evidence="1" type="ORF">DPMN_141199</name>
</gene>
<organism evidence="1 2">
    <name type="scientific">Dreissena polymorpha</name>
    <name type="common">Zebra mussel</name>
    <name type="synonym">Mytilus polymorpha</name>
    <dbReference type="NCBI Taxonomy" id="45954"/>
    <lineage>
        <taxon>Eukaryota</taxon>
        <taxon>Metazoa</taxon>
        <taxon>Spiralia</taxon>
        <taxon>Lophotrochozoa</taxon>
        <taxon>Mollusca</taxon>
        <taxon>Bivalvia</taxon>
        <taxon>Autobranchia</taxon>
        <taxon>Heteroconchia</taxon>
        <taxon>Euheterodonta</taxon>
        <taxon>Imparidentia</taxon>
        <taxon>Neoheterodontei</taxon>
        <taxon>Myida</taxon>
        <taxon>Dreissenoidea</taxon>
        <taxon>Dreissenidae</taxon>
        <taxon>Dreissena</taxon>
    </lineage>
</organism>
<dbReference type="AlphaFoldDB" id="A0A9D4GCY9"/>
<keyword evidence="2" id="KW-1185">Reference proteome</keyword>
<evidence type="ECO:0000313" key="1">
    <source>
        <dbReference type="EMBL" id="KAH3812760.1"/>
    </source>
</evidence>
<dbReference type="Proteomes" id="UP000828390">
    <property type="component" value="Unassembled WGS sequence"/>
</dbReference>
<proteinExistence type="predicted"/>
<sequence>MHVVTRVNFQRNNPLTLVGQIGSRIGASIAGGLHSIQQRELSVDAPHSGTEMSVFSGSAIPSLLRRVGFLQSQYPAYFGQI</sequence>
<accession>A0A9D4GCY9</accession>
<reference evidence="1" key="1">
    <citation type="journal article" date="2019" name="bioRxiv">
        <title>The Genome of the Zebra Mussel, Dreissena polymorpha: A Resource for Invasive Species Research.</title>
        <authorList>
            <person name="McCartney M.A."/>
            <person name="Auch B."/>
            <person name="Kono T."/>
            <person name="Mallez S."/>
            <person name="Zhang Y."/>
            <person name="Obille A."/>
            <person name="Becker A."/>
            <person name="Abrahante J.E."/>
            <person name="Garbe J."/>
            <person name="Badalamenti J.P."/>
            <person name="Herman A."/>
            <person name="Mangelson H."/>
            <person name="Liachko I."/>
            <person name="Sullivan S."/>
            <person name="Sone E.D."/>
            <person name="Koren S."/>
            <person name="Silverstein K.A.T."/>
            <person name="Beckman K.B."/>
            <person name="Gohl D.M."/>
        </authorList>
    </citation>
    <scope>NUCLEOTIDE SEQUENCE</scope>
    <source>
        <strain evidence="1">Duluth1</strain>
        <tissue evidence="1">Whole animal</tissue>
    </source>
</reference>